<dbReference type="SUPFAM" id="SSF50939">
    <property type="entry name" value="Sialidases"/>
    <property type="match status" value="1"/>
</dbReference>
<sequence length="416" mass="44894">MKLLALLTCLLGSQNYTTVANHGPAGTYCAFPGACRMADGRIIVVFYNGTGHVTRTDQRKGGGAIAYTISGDEGRTWSEPAMLLDTEEDDRDPSISLLRDGRLMLSYFRLGTVPVLTGDGVYIAEIVAGVETRDGGSSAARTNPGTFILPLSQKTFNSRHVRKLQHDAGTSSPVRDFGNGLLMLGSYHIDQPYVIRSADNGKTWQVFDIPNGGKHLDAETDIIELVQSRELTTGESCGEPPGSAGVGSVADAPSLGKSQTGNPSPAPARFYAVMRGHNCNGHYSTSNDGKNWTVAEDIGFPLHCPVLHRVQLDVEKGRGEKSTEPGQVAIVPKHPTAILLAHRVPATALHYSLDECKTWKGPIQIDSCGGAYPCFVTCRDGSVLVIYYTEGTSSHIRCRRFTVSKKGISWQELKKN</sequence>
<dbReference type="EMBL" id="LAZR01000225">
    <property type="protein sequence ID" value="KKN80810.1"/>
    <property type="molecule type" value="Genomic_DNA"/>
</dbReference>
<dbReference type="CDD" id="cd15482">
    <property type="entry name" value="Sialidase_non-viral"/>
    <property type="match status" value="1"/>
</dbReference>
<dbReference type="Gene3D" id="2.120.10.10">
    <property type="match status" value="2"/>
</dbReference>
<feature type="region of interest" description="Disordered" evidence="1">
    <location>
        <begin position="232"/>
        <end position="269"/>
    </location>
</feature>
<evidence type="ECO:0008006" key="3">
    <source>
        <dbReference type="Google" id="ProtNLM"/>
    </source>
</evidence>
<organism evidence="2">
    <name type="scientific">marine sediment metagenome</name>
    <dbReference type="NCBI Taxonomy" id="412755"/>
    <lineage>
        <taxon>unclassified sequences</taxon>
        <taxon>metagenomes</taxon>
        <taxon>ecological metagenomes</taxon>
    </lineage>
</organism>
<reference evidence="2" key="1">
    <citation type="journal article" date="2015" name="Nature">
        <title>Complex archaea that bridge the gap between prokaryotes and eukaryotes.</title>
        <authorList>
            <person name="Spang A."/>
            <person name="Saw J.H."/>
            <person name="Jorgensen S.L."/>
            <person name="Zaremba-Niedzwiedzka K."/>
            <person name="Martijn J."/>
            <person name="Lind A.E."/>
            <person name="van Eijk R."/>
            <person name="Schleper C."/>
            <person name="Guy L."/>
            <person name="Ettema T.J."/>
        </authorList>
    </citation>
    <scope>NUCLEOTIDE SEQUENCE</scope>
</reference>
<dbReference type="InterPro" id="IPR036278">
    <property type="entry name" value="Sialidase_sf"/>
</dbReference>
<protein>
    <recommendedName>
        <fullName evidence="3">Sialidase domain-containing protein</fullName>
    </recommendedName>
</protein>
<accession>A0A0F9THY5</accession>
<proteinExistence type="predicted"/>
<gene>
    <name evidence="2" type="ORF">LCGC14_0326160</name>
</gene>
<comment type="caution">
    <text evidence="2">The sequence shown here is derived from an EMBL/GenBank/DDBJ whole genome shotgun (WGS) entry which is preliminary data.</text>
</comment>
<dbReference type="AlphaFoldDB" id="A0A0F9THY5"/>
<evidence type="ECO:0000256" key="1">
    <source>
        <dbReference type="SAM" id="MobiDB-lite"/>
    </source>
</evidence>
<name>A0A0F9THY5_9ZZZZ</name>
<evidence type="ECO:0000313" key="2">
    <source>
        <dbReference type="EMBL" id="KKN80810.1"/>
    </source>
</evidence>